<keyword evidence="4" id="KW-0560">Oxidoreductase</keyword>
<evidence type="ECO:0000259" key="3">
    <source>
        <dbReference type="Pfam" id="PF06155"/>
    </source>
</evidence>
<dbReference type="AlphaFoldDB" id="A0A3R7MP36"/>
<proteinExistence type="predicted"/>
<sequence>MSSQRYTKALLSGATAFRSVARQQVRHNSQVCMHSRSLSLAAAARNQLAVLEAPLPGTGVVAAVTGDKSLRIKFSDGSAREVPYTWLRDNCRCHACSGTLASGNLHSEVYPEIIQSNEFGVVVDWSDGHISKYSGLWLHDHTLMSPPRTLNRILHAV</sequence>
<protein>
    <submittedName>
        <fullName evidence="4">Putative gamma-butyrobetaine dioxygenase-like</fullName>
    </submittedName>
</protein>
<evidence type="ECO:0000313" key="5">
    <source>
        <dbReference type="Proteomes" id="UP000283509"/>
    </source>
</evidence>
<feature type="domain" description="Gamma-butyrobetaine hydroxylase-like N-terminal" evidence="3">
    <location>
        <begin position="66"/>
        <end position="138"/>
    </location>
</feature>
<keyword evidence="2" id="KW-0408">Iron</keyword>
<dbReference type="GO" id="GO:0051213">
    <property type="term" value="F:dioxygenase activity"/>
    <property type="evidence" value="ECO:0007669"/>
    <property type="project" value="UniProtKB-KW"/>
</dbReference>
<dbReference type="GO" id="GO:0046872">
    <property type="term" value="F:metal ion binding"/>
    <property type="evidence" value="ECO:0007669"/>
    <property type="project" value="UniProtKB-KW"/>
</dbReference>
<reference evidence="4 5" key="1">
    <citation type="submission" date="2018-04" db="EMBL/GenBank/DDBJ databases">
        <authorList>
            <person name="Zhang X."/>
            <person name="Yuan J."/>
            <person name="Li F."/>
            <person name="Xiang J."/>
        </authorList>
    </citation>
    <scope>NUCLEOTIDE SEQUENCE [LARGE SCALE GENOMIC DNA]</scope>
    <source>
        <tissue evidence="4">Muscle</tissue>
    </source>
</reference>
<accession>A0A3R7MP36</accession>
<dbReference type="Pfam" id="PF06155">
    <property type="entry name" value="GBBH-like_N"/>
    <property type="match status" value="1"/>
</dbReference>
<dbReference type="InterPro" id="IPR010376">
    <property type="entry name" value="GBBH-like_N"/>
</dbReference>
<dbReference type="Gene3D" id="3.30.2020.30">
    <property type="match status" value="1"/>
</dbReference>
<dbReference type="OrthoDB" id="6341042at2759"/>
<keyword evidence="1" id="KW-0479">Metal-binding</keyword>
<dbReference type="EMBL" id="QCYY01002918">
    <property type="protein sequence ID" value="ROT66544.1"/>
    <property type="molecule type" value="Genomic_DNA"/>
</dbReference>
<name>A0A3R7MP36_PENVA</name>
<dbReference type="Proteomes" id="UP000283509">
    <property type="component" value="Unassembled WGS sequence"/>
</dbReference>
<evidence type="ECO:0000256" key="2">
    <source>
        <dbReference type="ARBA" id="ARBA00023004"/>
    </source>
</evidence>
<evidence type="ECO:0000313" key="4">
    <source>
        <dbReference type="EMBL" id="ROT66544.1"/>
    </source>
</evidence>
<comment type="caution">
    <text evidence="4">The sequence shown here is derived from an EMBL/GenBank/DDBJ whole genome shotgun (WGS) entry which is preliminary data.</text>
</comment>
<evidence type="ECO:0000256" key="1">
    <source>
        <dbReference type="ARBA" id="ARBA00022723"/>
    </source>
</evidence>
<organism evidence="4 5">
    <name type="scientific">Penaeus vannamei</name>
    <name type="common">Whiteleg shrimp</name>
    <name type="synonym">Litopenaeus vannamei</name>
    <dbReference type="NCBI Taxonomy" id="6689"/>
    <lineage>
        <taxon>Eukaryota</taxon>
        <taxon>Metazoa</taxon>
        <taxon>Ecdysozoa</taxon>
        <taxon>Arthropoda</taxon>
        <taxon>Crustacea</taxon>
        <taxon>Multicrustacea</taxon>
        <taxon>Malacostraca</taxon>
        <taxon>Eumalacostraca</taxon>
        <taxon>Eucarida</taxon>
        <taxon>Decapoda</taxon>
        <taxon>Dendrobranchiata</taxon>
        <taxon>Penaeoidea</taxon>
        <taxon>Penaeidae</taxon>
        <taxon>Penaeus</taxon>
    </lineage>
</organism>
<keyword evidence="5" id="KW-1185">Reference proteome</keyword>
<reference evidence="4 5" key="2">
    <citation type="submission" date="2019-01" db="EMBL/GenBank/DDBJ databases">
        <title>The decoding of complex shrimp genome reveals the adaptation for benthos swimmer, frequently molting mechanism and breeding impact on genome.</title>
        <authorList>
            <person name="Sun Y."/>
            <person name="Gao Y."/>
            <person name="Yu Y."/>
        </authorList>
    </citation>
    <scope>NUCLEOTIDE SEQUENCE [LARGE SCALE GENOMIC DNA]</scope>
    <source>
        <tissue evidence="4">Muscle</tissue>
    </source>
</reference>
<keyword evidence="4" id="KW-0223">Dioxygenase</keyword>
<dbReference type="InterPro" id="IPR038492">
    <property type="entry name" value="GBBH-like_N_sf"/>
</dbReference>
<gene>
    <name evidence="4" type="ORF">C7M84_015423</name>
</gene>